<feature type="compositionally biased region" description="Acidic residues" evidence="1">
    <location>
        <begin position="227"/>
        <end position="236"/>
    </location>
</feature>
<feature type="compositionally biased region" description="Polar residues" evidence="1">
    <location>
        <begin position="1"/>
        <end position="11"/>
    </location>
</feature>
<dbReference type="Proteomes" id="UP000799779">
    <property type="component" value="Unassembled WGS sequence"/>
</dbReference>
<accession>A0A6A5WM99</accession>
<protein>
    <submittedName>
        <fullName evidence="2">Uncharacterized protein</fullName>
    </submittedName>
</protein>
<feature type="compositionally biased region" description="Basic and acidic residues" evidence="1">
    <location>
        <begin position="142"/>
        <end position="158"/>
    </location>
</feature>
<name>A0A6A5WM99_9PLEO</name>
<dbReference type="AlphaFoldDB" id="A0A6A5WM99"/>
<evidence type="ECO:0000313" key="2">
    <source>
        <dbReference type="EMBL" id="KAF2000195.1"/>
    </source>
</evidence>
<feature type="compositionally biased region" description="Basic and acidic residues" evidence="1">
    <location>
        <begin position="211"/>
        <end position="226"/>
    </location>
</feature>
<sequence>MSTYRKNSNHPVYNPPDTLPSLGNESATPFVDESPVRYFTDPPVSTLSNILMEIDPDTPLIGQEPIREYYERVSAQNKMEEDKKNKVAAELQAGLEALKTPTSKTDTATKEAERAQHLVQVQEKATAARLEYLANQSGSHIKPKEMRNSQEKSPSRTFDHELTEVVLQSEVHPYQVTGPDMHPDSPSLHQHMARLKPAPPNAPEEYEDEWNEIRKKIDKDGFNKFDDADESDEDKEDLSKPKPAMVAHQVDEDAKLGIVVLRRDRNESDQAGILAHSPQSANSGFSTTPCHTAPSP</sequence>
<feature type="region of interest" description="Disordered" evidence="1">
    <location>
        <begin position="269"/>
        <end position="296"/>
    </location>
</feature>
<keyword evidence="3" id="KW-1185">Reference proteome</keyword>
<organism evidence="2 3">
    <name type="scientific">Amniculicola lignicola CBS 123094</name>
    <dbReference type="NCBI Taxonomy" id="1392246"/>
    <lineage>
        <taxon>Eukaryota</taxon>
        <taxon>Fungi</taxon>
        <taxon>Dikarya</taxon>
        <taxon>Ascomycota</taxon>
        <taxon>Pezizomycotina</taxon>
        <taxon>Dothideomycetes</taxon>
        <taxon>Pleosporomycetidae</taxon>
        <taxon>Pleosporales</taxon>
        <taxon>Amniculicolaceae</taxon>
        <taxon>Amniculicola</taxon>
    </lineage>
</organism>
<proteinExistence type="predicted"/>
<feature type="region of interest" description="Disordered" evidence="1">
    <location>
        <begin position="1"/>
        <end position="35"/>
    </location>
</feature>
<evidence type="ECO:0000256" key="1">
    <source>
        <dbReference type="SAM" id="MobiDB-lite"/>
    </source>
</evidence>
<feature type="compositionally biased region" description="Polar residues" evidence="1">
    <location>
        <begin position="277"/>
        <end position="290"/>
    </location>
</feature>
<feature type="region of interest" description="Disordered" evidence="1">
    <location>
        <begin position="175"/>
        <end position="253"/>
    </location>
</feature>
<gene>
    <name evidence="2" type="ORF">P154DRAFT_599112</name>
</gene>
<feature type="region of interest" description="Disordered" evidence="1">
    <location>
        <begin position="134"/>
        <end position="158"/>
    </location>
</feature>
<reference evidence="2" key="1">
    <citation type="journal article" date="2020" name="Stud. Mycol.">
        <title>101 Dothideomycetes genomes: a test case for predicting lifestyles and emergence of pathogens.</title>
        <authorList>
            <person name="Haridas S."/>
            <person name="Albert R."/>
            <person name="Binder M."/>
            <person name="Bloem J."/>
            <person name="Labutti K."/>
            <person name="Salamov A."/>
            <person name="Andreopoulos B."/>
            <person name="Baker S."/>
            <person name="Barry K."/>
            <person name="Bills G."/>
            <person name="Bluhm B."/>
            <person name="Cannon C."/>
            <person name="Castanera R."/>
            <person name="Culley D."/>
            <person name="Daum C."/>
            <person name="Ezra D."/>
            <person name="Gonzalez J."/>
            <person name="Henrissat B."/>
            <person name="Kuo A."/>
            <person name="Liang C."/>
            <person name="Lipzen A."/>
            <person name="Lutzoni F."/>
            <person name="Magnuson J."/>
            <person name="Mondo S."/>
            <person name="Nolan M."/>
            <person name="Ohm R."/>
            <person name="Pangilinan J."/>
            <person name="Park H.-J."/>
            <person name="Ramirez L."/>
            <person name="Alfaro M."/>
            <person name="Sun H."/>
            <person name="Tritt A."/>
            <person name="Yoshinaga Y."/>
            <person name="Zwiers L.-H."/>
            <person name="Turgeon B."/>
            <person name="Goodwin S."/>
            <person name="Spatafora J."/>
            <person name="Crous P."/>
            <person name="Grigoriev I."/>
        </authorList>
    </citation>
    <scope>NUCLEOTIDE SEQUENCE</scope>
    <source>
        <strain evidence="2">CBS 123094</strain>
    </source>
</reference>
<evidence type="ECO:0000313" key="3">
    <source>
        <dbReference type="Proteomes" id="UP000799779"/>
    </source>
</evidence>
<dbReference type="EMBL" id="ML977590">
    <property type="protein sequence ID" value="KAF2000195.1"/>
    <property type="molecule type" value="Genomic_DNA"/>
</dbReference>